<evidence type="ECO:0000313" key="1">
    <source>
        <dbReference type="EMBL" id="ALL40609.1"/>
    </source>
</evidence>
<reference evidence="1" key="1">
    <citation type="submission" date="2015-07" db="EMBL/GenBank/DDBJ databases">
        <title>Elucidating the P. pachyrhizi secretome and potential effectors.</title>
        <authorList>
            <person name="de Carvalho M.C.C.G."/>
            <person name="Nascimento L.C."/>
            <person name="Darben L.M."/>
            <person name="Polizel-Podanosqui A.M."/>
            <person name="Lopes-Caitar V.S."/>
            <person name="Rocha C.S."/>
            <person name="Qi M."/>
            <person name="Carazolle M."/>
            <person name="Kuwahara M.K."/>
            <person name="Pereira G.A.G."/>
            <person name="Abdelnoor R.V."/>
            <person name="Whitham S.A."/>
            <person name="Marcelino-Guimaraes F.C."/>
        </authorList>
    </citation>
    <scope>NUCLEOTIDE SEQUENCE</scope>
</reference>
<proteinExistence type="evidence at transcript level"/>
<name>A0A0S1MIA2_PHAPC</name>
<organism evidence="1">
    <name type="scientific">Phakopsora pachyrhizi</name>
    <name type="common">Asian soybean rust disease fungus</name>
    <dbReference type="NCBI Taxonomy" id="170000"/>
    <lineage>
        <taxon>Eukaryota</taxon>
        <taxon>Fungi</taxon>
        <taxon>Dikarya</taxon>
        <taxon>Basidiomycota</taxon>
        <taxon>Pucciniomycotina</taxon>
        <taxon>Pucciniomycetes</taxon>
        <taxon>Pucciniales</taxon>
        <taxon>Phakopsoraceae</taxon>
        <taxon>Phakopsora</taxon>
    </lineage>
</organism>
<dbReference type="AlphaFoldDB" id="A0A0S1MIA2"/>
<accession>A0A0S1MIA2</accession>
<protein>
    <submittedName>
        <fullName evidence="1">Uncharacterized protein</fullName>
    </submittedName>
</protein>
<dbReference type="EMBL" id="KT246518">
    <property type="protein sequence ID" value="ALL40609.1"/>
    <property type="molecule type" value="mRNA"/>
</dbReference>
<sequence>MSALSQIPLANCINGPINPELWNSLGMDNYLKNYLGGKNLTLTVSLVVIMRETGCHLLHVYLILIQRFGKNEA</sequence>